<dbReference type="HOGENOM" id="CLU_3050178_0_0_1"/>
<feature type="non-terminal residue" evidence="1">
    <location>
        <position position="1"/>
    </location>
</feature>
<dbReference type="EMBL" id="KB733450">
    <property type="protein sequence ID" value="ENI07023.1"/>
    <property type="molecule type" value="Genomic_DNA"/>
</dbReference>
<proteinExistence type="predicted"/>
<name>N4XES6_COCH4</name>
<keyword evidence="2" id="KW-1185">Reference proteome</keyword>
<evidence type="ECO:0000313" key="2">
    <source>
        <dbReference type="Proteomes" id="UP000012338"/>
    </source>
</evidence>
<evidence type="ECO:0000313" key="1">
    <source>
        <dbReference type="EMBL" id="ENI07023.1"/>
    </source>
</evidence>
<reference evidence="1 2" key="1">
    <citation type="journal article" date="2012" name="PLoS Pathog.">
        <title>Diverse lifestyles and strategies of plant pathogenesis encoded in the genomes of eighteen Dothideomycetes fungi.</title>
        <authorList>
            <person name="Ohm R.A."/>
            <person name="Feau N."/>
            <person name="Henrissat B."/>
            <person name="Schoch C.L."/>
            <person name="Horwitz B.A."/>
            <person name="Barry K.W."/>
            <person name="Condon B.J."/>
            <person name="Copeland A.C."/>
            <person name="Dhillon B."/>
            <person name="Glaser F."/>
            <person name="Hesse C.N."/>
            <person name="Kosti I."/>
            <person name="LaButti K."/>
            <person name="Lindquist E.A."/>
            <person name="Lucas S."/>
            <person name="Salamov A.A."/>
            <person name="Bradshaw R.E."/>
            <person name="Ciuffetti L."/>
            <person name="Hamelin R.C."/>
            <person name="Kema G.H.J."/>
            <person name="Lawrence C."/>
            <person name="Scott J.A."/>
            <person name="Spatafora J.W."/>
            <person name="Turgeon B.G."/>
            <person name="de Wit P.J.G.M."/>
            <person name="Zhong S."/>
            <person name="Goodwin S.B."/>
            <person name="Grigoriev I.V."/>
        </authorList>
    </citation>
    <scope>NUCLEOTIDE SEQUENCE [LARGE SCALE GENOMIC DNA]</scope>
    <source>
        <strain evidence="2">C4 / ATCC 48331 / race T</strain>
    </source>
</reference>
<gene>
    <name evidence="1" type="ORF">COCC4DRAFT_31153</name>
</gene>
<protein>
    <submittedName>
        <fullName evidence="1">Uncharacterized protein</fullName>
    </submittedName>
</protein>
<reference evidence="2" key="2">
    <citation type="journal article" date="2013" name="PLoS Genet.">
        <title>Comparative genome structure, secondary metabolite, and effector coding capacity across Cochliobolus pathogens.</title>
        <authorList>
            <person name="Condon B.J."/>
            <person name="Leng Y."/>
            <person name="Wu D."/>
            <person name="Bushley K.E."/>
            <person name="Ohm R.A."/>
            <person name="Otillar R."/>
            <person name="Martin J."/>
            <person name="Schackwitz W."/>
            <person name="Grimwood J."/>
            <person name="MohdZainudin N."/>
            <person name="Xue C."/>
            <person name="Wang R."/>
            <person name="Manning V.A."/>
            <person name="Dhillon B."/>
            <person name="Tu Z.J."/>
            <person name="Steffenson B.J."/>
            <person name="Salamov A."/>
            <person name="Sun H."/>
            <person name="Lowry S."/>
            <person name="LaButti K."/>
            <person name="Han J."/>
            <person name="Copeland A."/>
            <person name="Lindquist E."/>
            <person name="Barry K."/>
            <person name="Schmutz J."/>
            <person name="Baker S.E."/>
            <person name="Ciuffetti L.M."/>
            <person name="Grigoriev I.V."/>
            <person name="Zhong S."/>
            <person name="Turgeon B.G."/>
        </authorList>
    </citation>
    <scope>NUCLEOTIDE SEQUENCE [LARGE SCALE GENOMIC DNA]</scope>
    <source>
        <strain evidence="2">C4 / ATCC 48331 / race T</strain>
    </source>
</reference>
<dbReference type="AlphaFoldDB" id="N4XES6"/>
<accession>N4XES6</accession>
<dbReference type="Proteomes" id="UP000012338">
    <property type="component" value="Unassembled WGS sequence"/>
</dbReference>
<organism evidence="1 2">
    <name type="scientific">Cochliobolus heterostrophus (strain C4 / ATCC 48331 / race T)</name>
    <name type="common">Southern corn leaf blight fungus</name>
    <name type="synonym">Bipolaris maydis</name>
    <dbReference type="NCBI Taxonomy" id="665024"/>
    <lineage>
        <taxon>Eukaryota</taxon>
        <taxon>Fungi</taxon>
        <taxon>Dikarya</taxon>
        <taxon>Ascomycota</taxon>
        <taxon>Pezizomycotina</taxon>
        <taxon>Dothideomycetes</taxon>
        <taxon>Pleosporomycetidae</taxon>
        <taxon>Pleosporales</taxon>
        <taxon>Pleosporineae</taxon>
        <taxon>Pleosporaceae</taxon>
        <taxon>Bipolaris</taxon>
    </lineage>
</organism>
<sequence>KKTRMPPPTKFAIEFLRPLAVVKWITKMHCRNELRPGNNRYRNQEPRYAMLIANEKFG</sequence>